<evidence type="ECO:0000313" key="1">
    <source>
        <dbReference type="EMBL" id="TFH98706.1"/>
    </source>
</evidence>
<keyword evidence="2" id="KW-1185">Reference proteome</keyword>
<reference evidence="1 2" key="1">
    <citation type="submission" date="2019-03" db="EMBL/GenBank/DDBJ databases">
        <title>Reclassification of Micrococcus aloeverae and Micrococcus yunnanensis as later heterotypic synonyms of Micrococcus luteus.</title>
        <authorList>
            <person name="Huang C.-H."/>
        </authorList>
    </citation>
    <scope>NUCLEOTIDE SEQUENCE [LARGE SCALE GENOMIC DNA]</scope>
    <source>
        <strain evidence="1 2">BCRC 12151</strain>
    </source>
</reference>
<proteinExistence type="predicted"/>
<dbReference type="Proteomes" id="UP000297477">
    <property type="component" value="Unassembled WGS sequence"/>
</dbReference>
<evidence type="ECO:0000313" key="2">
    <source>
        <dbReference type="Proteomes" id="UP000297477"/>
    </source>
</evidence>
<dbReference type="InterPro" id="IPR053714">
    <property type="entry name" value="Iso_Racemase_Enz_sf"/>
</dbReference>
<organism evidence="1 2">
    <name type="scientific">Micrococcus lylae</name>
    <dbReference type="NCBI Taxonomy" id="1273"/>
    <lineage>
        <taxon>Bacteria</taxon>
        <taxon>Bacillati</taxon>
        <taxon>Actinomycetota</taxon>
        <taxon>Actinomycetes</taxon>
        <taxon>Micrococcales</taxon>
        <taxon>Micrococcaceae</taxon>
        <taxon>Micrococcus</taxon>
    </lineage>
</organism>
<gene>
    <name evidence="1" type="ORF">E4A49_07915</name>
</gene>
<dbReference type="EMBL" id="SPKT01000014">
    <property type="protein sequence ID" value="TFH98706.1"/>
    <property type="molecule type" value="Genomic_DNA"/>
</dbReference>
<comment type="caution">
    <text evidence="1">The sequence shown here is derived from an EMBL/GenBank/DDBJ whole genome shotgun (WGS) entry which is preliminary data.</text>
</comment>
<name>A0ABY2JYM3_9MICC</name>
<dbReference type="RefSeq" id="WP_135103322.1">
    <property type="nucleotide sequence ID" value="NZ_SPKT01000014.1"/>
</dbReference>
<accession>A0ABY2JYM3</accession>
<protein>
    <submittedName>
        <fullName evidence="1">Hydantoin racemase</fullName>
    </submittedName>
</protein>
<sequence length="217" mass="23252">MRILSVTPISVSTEELHRRQDRYNRLCPPGINIRLMNLGDDADAPVALQTSDDVSSSEEALFARFAAEDPTGFDAFMPDCVLDPCVDVDGRDLALPVLGLLKLNAHHFAGRGLSVGAIVRNDAIGAELDRKFSSYGTGDLVGGAQVLGLSVEDISDDTKWGHAVTEHLGRMDTDVVVNGCSAVEVSLDRCRPLLVDPTALALALLSLPTTPEESSRR</sequence>
<dbReference type="Gene3D" id="3.40.50.12500">
    <property type="match status" value="1"/>
</dbReference>